<keyword evidence="5" id="KW-1185">Reference proteome</keyword>
<comment type="caution">
    <text evidence="4">The sequence shown here is derived from an EMBL/GenBank/DDBJ whole genome shotgun (WGS) entry which is preliminary data.</text>
</comment>
<evidence type="ECO:0000313" key="5">
    <source>
        <dbReference type="Proteomes" id="UP000306102"/>
    </source>
</evidence>
<dbReference type="Proteomes" id="UP000306102">
    <property type="component" value="Unassembled WGS sequence"/>
</dbReference>
<dbReference type="PANTHER" id="PTHR10925:SF5">
    <property type="entry name" value="RNA CYTIDINE ACETYLTRANSFERASE"/>
    <property type="match status" value="1"/>
</dbReference>
<dbReference type="GO" id="GO:0000049">
    <property type="term" value="F:tRNA binding"/>
    <property type="evidence" value="ECO:0007669"/>
    <property type="project" value="TreeGrafter"/>
</dbReference>
<dbReference type="EMBL" id="SDRB02010218">
    <property type="protein sequence ID" value="THG07144.1"/>
    <property type="molecule type" value="Genomic_DNA"/>
</dbReference>
<sequence length="441" mass="49954">MKSLSHFITEPELVRIAGNPRHKLFALLGPTDSWTQFGPTIYCLVQVCLEGEIPAIPVLNEEDPLRVQIKEVFEYFPQLPSDSLIGVRIVHVFALPDAPEEEYQSTSLKLLTRKERFVGEVGAQGEALRENEDTKEGNGGGGRVVLGEMGKGKRDRKMEVEWTAIDGMVKWSGLKVTQEGGRGRKREYGGLETRGYYNGHMAQDVVEEVPQREANFLTQLRQKKGRVHYIGVCTNPSSEDLDLWESRGFKILFVGHVKSMVEITCVMIIPLHDYEAHVARHFGNCSFDELFRAFSRIFIGALAYLVIDHFFALRILRRNIELIQQGEPVPAKKPWENLTDEKRIEAFIRRTHPIELVIHLVPSIARAYFGGSLPVLLSTDQECVLFLLGLRCYLVRQVKEVLHLTDDEILQHMRGVFRDVLDCFNTLSPEVVDEGSSGAVV</sequence>
<dbReference type="PANTHER" id="PTHR10925">
    <property type="entry name" value="N-ACETYLTRANSFERASE 10"/>
    <property type="match status" value="1"/>
</dbReference>
<name>A0A4S4DVT3_CAMSN</name>
<feature type="compositionally biased region" description="Basic and acidic residues" evidence="1">
    <location>
        <begin position="127"/>
        <end position="136"/>
    </location>
</feature>
<proteinExistence type="predicted"/>
<feature type="region of interest" description="Disordered" evidence="1">
    <location>
        <begin position="122"/>
        <end position="150"/>
    </location>
</feature>
<reference evidence="4 5" key="1">
    <citation type="journal article" date="2018" name="Proc. Natl. Acad. Sci. U.S.A.">
        <title>Draft genome sequence of Camellia sinensis var. sinensis provides insights into the evolution of the tea genome and tea quality.</title>
        <authorList>
            <person name="Wei C."/>
            <person name="Yang H."/>
            <person name="Wang S."/>
            <person name="Zhao J."/>
            <person name="Liu C."/>
            <person name="Gao L."/>
            <person name="Xia E."/>
            <person name="Lu Y."/>
            <person name="Tai Y."/>
            <person name="She G."/>
            <person name="Sun J."/>
            <person name="Cao H."/>
            <person name="Tong W."/>
            <person name="Gao Q."/>
            <person name="Li Y."/>
            <person name="Deng W."/>
            <person name="Jiang X."/>
            <person name="Wang W."/>
            <person name="Chen Q."/>
            <person name="Zhang S."/>
            <person name="Li H."/>
            <person name="Wu J."/>
            <person name="Wang P."/>
            <person name="Li P."/>
            <person name="Shi C."/>
            <person name="Zheng F."/>
            <person name="Jian J."/>
            <person name="Huang B."/>
            <person name="Shan D."/>
            <person name="Shi M."/>
            <person name="Fang C."/>
            <person name="Yue Y."/>
            <person name="Li F."/>
            <person name="Li D."/>
            <person name="Wei S."/>
            <person name="Han B."/>
            <person name="Jiang C."/>
            <person name="Yin Y."/>
            <person name="Xia T."/>
            <person name="Zhang Z."/>
            <person name="Bennetzen J.L."/>
            <person name="Zhao S."/>
            <person name="Wan X."/>
        </authorList>
    </citation>
    <scope>NUCLEOTIDE SEQUENCE [LARGE SCALE GENOMIC DNA]</scope>
    <source>
        <strain evidence="5">cv. Shuchazao</strain>
        <tissue evidence="4">Leaf</tissue>
    </source>
</reference>
<evidence type="ECO:0000256" key="1">
    <source>
        <dbReference type="SAM" id="MobiDB-lite"/>
    </source>
</evidence>
<dbReference type="InterPro" id="IPR032672">
    <property type="entry name" value="TmcA/NAT10/Kre33"/>
</dbReference>
<dbReference type="Pfam" id="PF13718">
    <property type="entry name" value="GNAT_acetyltr_2"/>
    <property type="match status" value="1"/>
</dbReference>
<organism evidence="4 5">
    <name type="scientific">Camellia sinensis var. sinensis</name>
    <name type="common">China tea</name>
    <dbReference type="NCBI Taxonomy" id="542762"/>
    <lineage>
        <taxon>Eukaryota</taxon>
        <taxon>Viridiplantae</taxon>
        <taxon>Streptophyta</taxon>
        <taxon>Embryophyta</taxon>
        <taxon>Tracheophyta</taxon>
        <taxon>Spermatophyta</taxon>
        <taxon>Magnoliopsida</taxon>
        <taxon>eudicotyledons</taxon>
        <taxon>Gunneridae</taxon>
        <taxon>Pentapetalae</taxon>
        <taxon>asterids</taxon>
        <taxon>Ericales</taxon>
        <taxon>Theaceae</taxon>
        <taxon>Camellia</taxon>
    </lineage>
</organism>
<evidence type="ECO:0000313" key="4">
    <source>
        <dbReference type="EMBL" id="THG07144.1"/>
    </source>
</evidence>
<accession>A0A4S4DVT3</accession>
<dbReference type="Pfam" id="PF13725">
    <property type="entry name" value="tRNA_bind_2"/>
    <property type="match status" value="1"/>
</dbReference>
<evidence type="ECO:0000259" key="2">
    <source>
        <dbReference type="Pfam" id="PF13718"/>
    </source>
</evidence>
<dbReference type="AlphaFoldDB" id="A0A4S4DVT3"/>
<dbReference type="STRING" id="542762.A0A4S4DVT3"/>
<dbReference type="GO" id="GO:1904812">
    <property type="term" value="P:rRNA acetylation involved in maturation of SSU-rRNA"/>
    <property type="evidence" value="ECO:0007669"/>
    <property type="project" value="TreeGrafter"/>
</dbReference>
<protein>
    <submittedName>
        <fullName evidence="4">Uncharacterized protein</fullName>
    </submittedName>
</protein>
<dbReference type="InterPro" id="IPR000182">
    <property type="entry name" value="GNAT_dom"/>
</dbReference>
<dbReference type="GO" id="GO:1990883">
    <property type="term" value="F:18S rRNA cytidine N-acetyltransferase activity"/>
    <property type="evidence" value="ECO:0007669"/>
    <property type="project" value="TreeGrafter"/>
</dbReference>
<dbReference type="InterPro" id="IPR027992">
    <property type="entry name" value="tRNA_bind_dom"/>
</dbReference>
<feature type="domain" description="N-acetyltransferase" evidence="2">
    <location>
        <begin position="5"/>
        <end position="114"/>
    </location>
</feature>
<feature type="domain" description="Possible tRNA binding" evidence="3">
    <location>
        <begin position="339"/>
        <end position="432"/>
    </location>
</feature>
<evidence type="ECO:0000259" key="3">
    <source>
        <dbReference type="Pfam" id="PF13725"/>
    </source>
</evidence>
<gene>
    <name evidence="4" type="ORF">TEA_019244</name>
</gene>